<evidence type="ECO:0000256" key="1">
    <source>
        <dbReference type="ARBA" id="ARBA00022630"/>
    </source>
</evidence>
<dbReference type="PANTHER" id="PTHR43884:SF12">
    <property type="entry name" value="ISOVALERYL-COA DEHYDROGENASE, MITOCHONDRIAL-RELATED"/>
    <property type="match status" value="1"/>
</dbReference>
<evidence type="ECO:0000259" key="4">
    <source>
        <dbReference type="Pfam" id="PF02771"/>
    </source>
</evidence>
<evidence type="ECO:0000259" key="3">
    <source>
        <dbReference type="Pfam" id="PF02770"/>
    </source>
</evidence>
<protein>
    <submittedName>
        <fullName evidence="5">Acyl-CoA/acyl-ACP dehydrogenase</fullName>
    </submittedName>
</protein>
<evidence type="ECO:0000313" key="6">
    <source>
        <dbReference type="Proteomes" id="UP001139646"/>
    </source>
</evidence>
<accession>A0ABS9X5S6</accession>
<dbReference type="Pfam" id="PF02770">
    <property type="entry name" value="Acyl-CoA_dh_M"/>
    <property type="match status" value="1"/>
</dbReference>
<dbReference type="Proteomes" id="UP001139646">
    <property type="component" value="Unassembled WGS sequence"/>
</dbReference>
<organism evidence="5 6">
    <name type="scientific">Colwellia maritima</name>
    <dbReference type="NCBI Taxonomy" id="2912588"/>
    <lineage>
        <taxon>Bacteria</taxon>
        <taxon>Pseudomonadati</taxon>
        <taxon>Pseudomonadota</taxon>
        <taxon>Gammaproteobacteria</taxon>
        <taxon>Alteromonadales</taxon>
        <taxon>Colwelliaceae</taxon>
        <taxon>Colwellia</taxon>
    </lineage>
</organism>
<dbReference type="InterPro" id="IPR013786">
    <property type="entry name" value="AcylCoA_DH/ox_N"/>
</dbReference>
<dbReference type="Pfam" id="PF00441">
    <property type="entry name" value="Acyl-CoA_dh_1"/>
    <property type="match status" value="1"/>
</dbReference>
<dbReference type="PANTHER" id="PTHR43884">
    <property type="entry name" value="ACYL-COA DEHYDROGENASE"/>
    <property type="match status" value="1"/>
</dbReference>
<dbReference type="RefSeq" id="WP_242288464.1">
    <property type="nucleotide sequence ID" value="NZ_JAKKSL010000005.1"/>
</dbReference>
<proteinExistence type="predicted"/>
<dbReference type="EMBL" id="JAKKSL010000005">
    <property type="protein sequence ID" value="MCI2285590.1"/>
    <property type="molecule type" value="Genomic_DNA"/>
</dbReference>
<feature type="domain" description="Acyl-CoA dehydrogenase/oxidase C-terminal" evidence="2">
    <location>
        <begin position="263"/>
        <end position="402"/>
    </location>
</feature>
<dbReference type="InterPro" id="IPR009075">
    <property type="entry name" value="AcylCo_DH/oxidase_C"/>
</dbReference>
<keyword evidence="1" id="KW-0285">Flavoprotein</keyword>
<feature type="domain" description="Acyl-CoA dehydrogenase/oxidase N-terminal" evidence="4">
    <location>
        <begin position="15"/>
        <end position="114"/>
    </location>
</feature>
<name>A0ABS9X5S6_9GAMM</name>
<keyword evidence="6" id="KW-1185">Reference proteome</keyword>
<dbReference type="Pfam" id="PF02771">
    <property type="entry name" value="Acyl-CoA_dh_N"/>
    <property type="match status" value="1"/>
</dbReference>
<sequence length="421" mass="47622">MPTIDDFIRPKEWVSEEAEAMRFAIRKWADERLKPITEQIDEDWKEHKLVDPLLKELLVDMGLNSAFFPEEFGGQDMPEDQYMAMSAVVCEELSRVDSGFATAAMCSTWGLVPILMKPHRNLELLEELAPKFCGEEFNITCHAITEPASGADVENLGILKGKTIKTTATEDGDDWIIKGHKIWCTNSGKTGTYFIVIASTCTGSEDLNEFGLFLVPADSEGVSVGEPYHKCGMSADMNTDIWFDNVRIPKRYRLHGAGDDVKYFKRTVSMGQIGAAAMAVGVMKSVYETIKTWTTERIVAGKPLKEHSICADMLSEIAINIESTSAWMWQYIREWDHPEIYGMQPWDDDFVHKSRGLAIHAGIAVEKTCSRAMDFMSSYGYSREFGIEKHWRDSKMVGLWMGGYGLKTVENARYWFESETI</sequence>
<evidence type="ECO:0000313" key="5">
    <source>
        <dbReference type="EMBL" id="MCI2285590.1"/>
    </source>
</evidence>
<comment type="caution">
    <text evidence="5">The sequence shown here is derived from an EMBL/GenBank/DDBJ whole genome shotgun (WGS) entry which is preliminary data.</text>
</comment>
<gene>
    <name evidence="5" type="ORF">L3081_22145</name>
</gene>
<feature type="domain" description="Acyl-CoA oxidase/dehydrogenase middle" evidence="3">
    <location>
        <begin position="141"/>
        <end position="246"/>
    </location>
</feature>
<reference evidence="5" key="1">
    <citation type="submission" date="2022-01" db="EMBL/GenBank/DDBJ databases">
        <title>Colwellia maritima, isolated from seawater.</title>
        <authorList>
            <person name="Kristyanto S."/>
            <person name="Jung J."/>
            <person name="Jeon C.O."/>
        </authorList>
    </citation>
    <scope>NUCLEOTIDE SEQUENCE</scope>
    <source>
        <strain evidence="5">MSW7</strain>
    </source>
</reference>
<evidence type="ECO:0000259" key="2">
    <source>
        <dbReference type="Pfam" id="PF00441"/>
    </source>
</evidence>
<dbReference type="InterPro" id="IPR006091">
    <property type="entry name" value="Acyl-CoA_Oxase/DH_mid-dom"/>
</dbReference>